<dbReference type="Proteomes" id="UP000220768">
    <property type="component" value="Unassembled WGS sequence"/>
</dbReference>
<evidence type="ECO:0000313" key="3">
    <source>
        <dbReference type="Proteomes" id="UP000220768"/>
    </source>
</evidence>
<dbReference type="Gene3D" id="3.40.50.720">
    <property type="entry name" value="NAD(P)-binding Rossmann-like Domain"/>
    <property type="match status" value="1"/>
</dbReference>
<evidence type="ECO:0000259" key="1">
    <source>
        <dbReference type="Pfam" id="PF00899"/>
    </source>
</evidence>
<gene>
    <name evidence="2" type="ORF">CO666_25275</name>
</gene>
<name>A0A2A6J6C6_9HYPH</name>
<protein>
    <recommendedName>
        <fullName evidence="1">THIF-type NAD/FAD binding fold domain-containing protein</fullName>
    </recommendedName>
</protein>
<dbReference type="GO" id="GO:0008641">
    <property type="term" value="F:ubiquitin-like modifier activating enzyme activity"/>
    <property type="evidence" value="ECO:0007669"/>
    <property type="project" value="InterPro"/>
</dbReference>
<keyword evidence="3" id="KW-1185">Reference proteome</keyword>
<evidence type="ECO:0000313" key="2">
    <source>
        <dbReference type="EMBL" id="PDT01413.1"/>
    </source>
</evidence>
<dbReference type="EMBL" id="NWSV01000023">
    <property type="protein sequence ID" value="PDT01413.1"/>
    <property type="molecule type" value="Genomic_DNA"/>
</dbReference>
<feature type="domain" description="THIF-type NAD/FAD binding fold" evidence="1">
    <location>
        <begin position="200"/>
        <end position="312"/>
    </location>
</feature>
<organism evidence="2 3">
    <name type="scientific">Rhizobium chutanense</name>
    <dbReference type="NCBI Taxonomy" id="2035448"/>
    <lineage>
        <taxon>Bacteria</taxon>
        <taxon>Pseudomonadati</taxon>
        <taxon>Pseudomonadota</taxon>
        <taxon>Alphaproteobacteria</taxon>
        <taxon>Hyphomicrobiales</taxon>
        <taxon>Rhizobiaceae</taxon>
        <taxon>Rhizobium/Agrobacterium group</taxon>
        <taxon>Rhizobium</taxon>
    </lineage>
</organism>
<reference evidence="2 3" key="1">
    <citation type="submission" date="2017-09" db="EMBL/GenBank/DDBJ databases">
        <title>Comparative genomics of rhizobia isolated from Phaseolus vulgaris in China.</title>
        <authorList>
            <person name="Tong W."/>
        </authorList>
    </citation>
    <scope>NUCLEOTIDE SEQUENCE [LARGE SCALE GENOMIC DNA]</scope>
    <source>
        <strain evidence="2 3">C5</strain>
    </source>
</reference>
<dbReference type="Pfam" id="PF00899">
    <property type="entry name" value="ThiF"/>
    <property type="match status" value="1"/>
</dbReference>
<dbReference type="InterPro" id="IPR035985">
    <property type="entry name" value="Ubiquitin-activating_enz"/>
</dbReference>
<proteinExistence type="predicted"/>
<sequence>MVAVALDRQIARLSKILVDSEGITFDEAQARLRRLTLEIVVGDDAVTRAAHAAILTAVSVGSRTFVGGVRLVGAVEQRLNSTLPPGAQTLSGAAELVGASTFAGPPAQRIRIGATPQPPEEGLIWMWWSGWRAGVAPRCTPCDDGRNPLSGIAAGALAVGAAFDAVRGRAVEGSMEVDLWPTAAGEVPPVFADVFLPGAIWLVGLGNLGQAFLWALAALPYADPSDVELVLQDRDKVSEENWATSVLVRSEAYGELKTKVAAAWAEARGFDVRRVDRRLLAGDVLEDDDPRIALCGVDKIASRRLMAQTGFECIVDAGLGRKASDFNRYRVTIFDAQRSIARHFEGQADATDGNVIPDESAYHQLQNEVGTCGTAEVAGASVAAPHVSAITAAVAVSRLIAITSACACRVTEVRRLSERGPKAGPYATIQVRAVRHAGRPINFDTTTRSTCESLIHSIKS</sequence>
<dbReference type="SUPFAM" id="SSF69572">
    <property type="entry name" value="Activating enzymes of the ubiquitin-like proteins"/>
    <property type="match status" value="1"/>
</dbReference>
<dbReference type="InterPro" id="IPR000594">
    <property type="entry name" value="ThiF_NAD_FAD-bd"/>
</dbReference>
<comment type="caution">
    <text evidence="2">The sequence shown here is derived from an EMBL/GenBank/DDBJ whole genome shotgun (WGS) entry which is preliminary data.</text>
</comment>
<dbReference type="AlphaFoldDB" id="A0A2A6J6C6"/>
<accession>A0A2A6J6C6</accession>